<evidence type="ECO:0000313" key="10">
    <source>
        <dbReference type="EMBL" id="XHH49873.1"/>
    </source>
</evidence>
<dbReference type="Pfam" id="PF03775">
    <property type="entry name" value="MinC_C"/>
    <property type="match status" value="1"/>
</dbReference>
<dbReference type="PANTHER" id="PTHR34108:SF1">
    <property type="entry name" value="SEPTUM SITE-DETERMINING PROTEIN MINC"/>
    <property type="match status" value="1"/>
</dbReference>
<evidence type="ECO:0000256" key="6">
    <source>
        <dbReference type="HAMAP-Rule" id="MF_00267"/>
    </source>
</evidence>
<protein>
    <recommendedName>
        <fullName evidence="6">Probable septum site-determining protein MinC</fullName>
    </recommendedName>
</protein>
<comment type="similarity">
    <text evidence="1 6">Belongs to the MinC family.</text>
</comment>
<dbReference type="Proteomes" id="UP000831534">
    <property type="component" value="Chromosome"/>
</dbReference>
<dbReference type="EMBL" id="CP091521">
    <property type="protein sequence ID" value="XHH49873.1"/>
    <property type="molecule type" value="Genomic_DNA"/>
</dbReference>
<feature type="domain" description="Septum formation inhibitor MinC N-terminal" evidence="9">
    <location>
        <begin position="5"/>
        <end position="75"/>
    </location>
</feature>
<keyword evidence="3 6" id="KW-0717">Septation</keyword>
<evidence type="ECO:0000256" key="3">
    <source>
        <dbReference type="ARBA" id="ARBA00023210"/>
    </source>
</evidence>
<dbReference type="RefSeq" id="WP_027009782.1">
    <property type="nucleotide sequence ID" value="NZ_CP091521.1"/>
</dbReference>
<proteinExistence type="inferred from homology"/>
<name>A0ABD8B7P5_9NEIS</name>
<feature type="domain" description="Septum formation inhibitor MinC C-terminal" evidence="8">
    <location>
        <begin position="216"/>
        <end position="316"/>
    </location>
</feature>
<sequence length="322" mass="34168">MKSAFNVKSARLDALAVRLHENDMGAIRETLQQNIEKYIKFKALPFVLDISGVDAPDELPVGEIVALFALYGINIVALSHRDTAVAALAAAHELSFVAKLRVEASAETANETPPQEAEQTDTAATADTNDDGSANPAAEDTEDTPPSKPARDEDALYNDNDAVKTVEMAKEADLLDITPEVSPEAAAEAAESGMATEDAPADGKVSMNAAKPTIVVSAPVRTGQQIYAEQADLIVLGSVSPGAEVIADGNIHIYAPLRGRALAGASGDTNARIFVQSMQAELVSIAGIYRVFEQSLPQHLHRKPVQIELHDDRLAIGAIRTE</sequence>
<keyword evidence="11" id="KW-1185">Reference proteome</keyword>
<evidence type="ECO:0000256" key="4">
    <source>
        <dbReference type="ARBA" id="ARBA00023306"/>
    </source>
</evidence>
<dbReference type="InterPro" id="IPR005526">
    <property type="entry name" value="Septum_form_inhib_MinC_C"/>
</dbReference>
<evidence type="ECO:0000256" key="2">
    <source>
        <dbReference type="ARBA" id="ARBA00022618"/>
    </source>
</evidence>
<dbReference type="InterPro" id="IPR013033">
    <property type="entry name" value="MinC"/>
</dbReference>
<dbReference type="InterPro" id="IPR036145">
    <property type="entry name" value="MinC_C_sf"/>
</dbReference>
<dbReference type="AlphaFoldDB" id="A0ABD8B7P5"/>
<dbReference type="SUPFAM" id="SSF63848">
    <property type="entry name" value="Cell-division inhibitor MinC, C-terminal domain"/>
    <property type="match status" value="1"/>
</dbReference>
<keyword evidence="4 6" id="KW-0131">Cell cycle</keyword>
<feature type="region of interest" description="Disordered" evidence="7">
    <location>
        <begin position="106"/>
        <end position="158"/>
    </location>
</feature>
<comment type="subunit">
    <text evidence="6">Interacts with MinD and FtsZ.</text>
</comment>
<dbReference type="InterPro" id="IPR016098">
    <property type="entry name" value="CAP/MinC_C"/>
</dbReference>
<evidence type="ECO:0000256" key="5">
    <source>
        <dbReference type="ARBA" id="ARBA00025606"/>
    </source>
</evidence>
<evidence type="ECO:0000313" key="11">
    <source>
        <dbReference type="Proteomes" id="UP000831534"/>
    </source>
</evidence>
<dbReference type="Gene3D" id="2.160.20.70">
    <property type="match status" value="1"/>
</dbReference>
<dbReference type="NCBIfam" id="TIGR01222">
    <property type="entry name" value="minC"/>
    <property type="match status" value="1"/>
</dbReference>
<feature type="compositionally biased region" description="Low complexity" evidence="7">
    <location>
        <begin position="115"/>
        <end position="127"/>
    </location>
</feature>
<accession>A0ABD8B7P5</accession>
<evidence type="ECO:0000259" key="8">
    <source>
        <dbReference type="Pfam" id="PF03775"/>
    </source>
</evidence>
<evidence type="ECO:0000256" key="1">
    <source>
        <dbReference type="ARBA" id="ARBA00006291"/>
    </source>
</evidence>
<dbReference type="Pfam" id="PF05209">
    <property type="entry name" value="MinC_N"/>
    <property type="match status" value="1"/>
</dbReference>
<comment type="function">
    <text evidence="5 6">Cell division inhibitor that blocks the formation of polar Z ring septums. Rapidly oscillates between the poles of the cell to destabilize FtsZ filaments that have formed before they mature into polar Z rings. Prevents FtsZ polymerization.</text>
</comment>
<dbReference type="Gene3D" id="3.30.70.260">
    <property type="match status" value="1"/>
</dbReference>
<dbReference type="PANTHER" id="PTHR34108">
    <property type="entry name" value="SEPTUM SITE-DETERMINING PROTEIN MINC"/>
    <property type="match status" value="1"/>
</dbReference>
<organism evidence="10 11">
    <name type="scientific">Conchiformibius kuhniae</name>
    <dbReference type="NCBI Taxonomy" id="211502"/>
    <lineage>
        <taxon>Bacteria</taxon>
        <taxon>Pseudomonadati</taxon>
        <taxon>Pseudomonadota</taxon>
        <taxon>Betaproteobacteria</taxon>
        <taxon>Neisseriales</taxon>
        <taxon>Neisseriaceae</taxon>
        <taxon>Conchiformibius</taxon>
    </lineage>
</organism>
<evidence type="ECO:0000259" key="9">
    <source>
        <dbReference type="Pfam" id="PF05209"/>
    </source>
</evidence>
<dbReference type="InterPro" id="IPR007874">
    <property type="entry name" value="MinC_N"/>
</dbReference>
<evidence type="ECO:0000256" key="7">
    <source>
        <dbReference type="SAM" id="MobiDB-lite"/>
    </source>
</evidence>
<dbReference type="GO" id="GO:0051726">
    <property type="term" value="P:regulation of cell cycle"/>
    <property type="evidence" value="ECO:0007669"/>
    <property type="project" value="UniProtKB-UniRule"/>
</dbReference>
<reference evidence="10 11" key="1">
    <citation type="journal article" date="2022" name="Res Sq">
        <title>Evolution of multicellular longitudinally dividing oral cavity symbionts (Neisseriaceae).</title>
        <authorList>
            <person name="Nyongesa S."/>
            <person name="Weber P."/>
            <person name="Bernet E."/>
            <person name="Pullido F."/>
            <person name="Nieckarz M."/>
            <person name="Delaby M."/>
            <person name="Nieves C."/>
            <person name="Viehboeck T."/>
            <person name="Krause N."/>
            <person name="Rivera-Millot A."/>
            <person name="Nakamura A."/>
            <person name="Vischer N."/>
            <person name="VanNieuwenhze M."/>
            <person name="Brun Y."/>
            <person name="Cava F."/>
            <person name="Bulgheresi S."/>
            <person name="Veyrier F."/>
        </authorList>
    </citation>
    <scope>NUCLEOTIDE SEQUENCE [LARGE SCALE GENOMIC DNA]</scope>
    <source>
        <strain evidence="10 11">17694</strain>
    </source>
</reference>
<dbReference type="HAMAP" id="MF_00267">
    <property type="entry name" value="MinC"/>
    <property type="match status" value="1"/>
</dbReference>
<gene>
    <name evidence="6 10" type="primary">minC</name>
    <name evidence="10" type="ORF">LVJ77_12585</name>
</gene>
<dbReference type="KEGG" id="ckh:LVJ77_12585"/>
<dbReference type="GO" id="GO:0000917">
    <property type="term" value="P:division septum assembly"/>
    <property type="evidence" value="ECO:0007669"/>
    <property type="project" value="UniProtKB-KW"/>
</dbReference>
<keyword evidence="2 6" id="KW-0132">Cell division</keyword>